<comment type="catalytic activity">
    <reaction evidence="13 14">
        <text>DNA(n) + a 2'-deoxyribonucleoside 5'-triphosphate = DNA(n+1) + diphosphate</text>
        <dbReference type="Rhea" id="RHEA:22508"/>
        <dbReference type="Rhea" id="RHEA-COMP:17339"/>
        <dbReference type="Rhea" id="RHEA-COMP:17340"/>
        <dbReference type="ChEBI" id="CHEBI:33019"/>
        <dbReference type="ChEBI" id="CHEBI:61560"/>
        <dbReference type="ChEBI" id="CHEBI:173112"/>
        <dbReference type="EC" id="2.7.7.49"/>
    </reaction>
</comment>
<dbReference type="EMBL" id="CAJPWZ010001733">
    <property type="protein sequence ID" value="CAG2222217.1"/>
    <property type="molecule type" value="Genomic_DNA"/>
</dbReference>
<dbReference type="Proteomes" id="UP000683360">
    <property type="component" value="Unassembled WGS sequence"/>
</dbReference>
<comment type="function">
    <text evidence="14">Telomerase is a ribonucleoprotein enzyme essential for the replication of chromosome termini in most eukaryotes. It elongates telomeres. It is a reverse transcriptase that adds simple sequence repeats to chromosome ends by copying a template sequence within the RNA component of the enzyme.</text>
</comment>
<protein>
    <recommendedName>
        <fullName evidence="3 14">Telomerase reverse transcriptase</fullName>
        <ecNumber evidence="2 14">2.7.7.49</ecNumber>
    </recommendedName>
    <alternativeName>
        <fullName evidence="12 14">Telomerase catalytic subunit</fullName>
    </alternativeName>
</protein>
<keyword evidence="10 14" id="KW-0695">RNA-directed DNA polymerase</keyword>
<dbReference type="GO" id="GO:0003720">
    <property type="term" value="F:telomerase activity"/>
    <property type="evidence" value="ECO:0007669"/>
    <property type="project" value="InterPro"/>
</dbReference>
<evidence type="ECO:0000256" key="9">
    <source>
        <dbReference type="ARBA" id="ARBA00022895"/>
    </source>
</evidence>
<dbReference type="GO" id="GO:0070034">
    <property type="term" value="F:telomerase RNA binding"/>
    <property type="evidence" value="ECO:0007669"/>
    <property type="project" value="TreeGrafter"/>
</dbReference>
<dbReference type="Gene3D" id="3.30.70.2630">
    <property type="match status" value="1"/>
</dbReference>
<dbReference type="Gene3D" id="1.10.357.90">
    <property type="match status" value="1"/>
</dbReference>
<dbReference type="InterPro" id="IPR000477">
    <property type="entry name" value="RT_dom"/>
</dbReference>
<dbReference type="PANTHER" id="PTHR12066:SF0">
    <property type="entry name" value="TELOMERASE REVERSE TRANSCRIPTASE"/>
    <property type="match status" value="1"/>
</dbReference>
<feature type="domain" description="Reverse transcriptase" evidence="15">
    <location>
        <begin position="1"/>
        <end position="299"/>
    </location>
</feature>
<accession>A0A8S3SN55</accession>
<evidence type="ECO:0000256" key="11">
    <source>
        <dbReference type="ARBA" id="ARBA00023242"/>
    </source>
</evidence>
<dbReference type="GO" id="GO:0000781">
    <property type="term" value="C:chromosome, telomeric region"/>
    <property type="evidence" value="ECO:0007669"/>
    <property type="project" value="UniProtKB-SubCell"/>
</dbReference>
<evidence type="ECO:0000313" key="17">
    <source>
        <dbReference type="Proteomes" id="UP000683360"/>
    </source>
</evidence>
<dbReference type="SUPFAM" id="SSF56672">
    <property type="entry name" value="DNA/RNA polymerases"/>
    <property type="match status" value="1"/>
</dbReference>
<proteinExistence type="inferred from homology"/>
<evidence type="ECO:0000256" key="14">
    <source>
        <dbReference type="RuleBase" id="RU365061"/>
    </source>
</evidence>
<comment type="subcellular location">
    <subcellularLocation>
        <location evidence="14">Nucleus</location>
    </subcellularLocation>
    <subcellularLocation>
        <location evidence="14">Chromosome</location>
        <location evidence="14">Telomere</location>
    </subcellularLocation>
</comment>
<evidence type="ECO:0000259" key="15">
    <source>
        <dbReference type="PROSITE" id="PS50878"/>
    </source>
</evidence>
<evidence type="ECO:0000313" key="16">
    <source>
        <dbReference type="EMBL" id="CAG2222217.1"/>
    </source>
</evidence>
<dbReference type="Pfam" id="PF00078">
    <property type="entry name" value="RVT_1"/>
    <property type="match status" value="1"/>
</dbReference>
<dbReference type="GO" id="GO:0000333">
    <property type="term" value="C:telomerase catalytic core complex"/>
    <property type="evidence" value="ECO:0007669"/>
    <property type="project" value="TreeGrafter"/>
</dbReference>
<dbReference type="CDD" id="cd01648">
    <property type="entry name" value="TERT"/>
    <property type="match status" value="1"/>
</dbReference>
<comment type="similarity">
    <text evidence="1 14">Belongs to the reverse transcriptase family. Telomerase subfamily.</text>
</comment>
<dbReference type="PANTHER" id="PTHR12066">
    <property type="entry name" value="TELOMERASE REVERSE TRANSCRIPTASE"/>
    <property type="match status" value="1"/>
</dbReference>
<dbReference type="AlphaFoldDB" id="A0A8S3SN55"/>
<dbReference type="Gene3D" id="1.10.132.70">
    <property type="match status" value="1"/>
</dbReference>
<dbReference type="OrthoDB" id="289721at2759"/>
<keyword evidence="6 14" id="KW-0548">Nucleotidyltransferase</keyword>
<evidence type="ECO:0000256" key="10">
    <source>
        <dbReference type="ARBA" id="ARBA00022918"/>
    </source>
</evidence>
<keyword evidence="7 14" id="KW-0479">Metal-binding</keyword>
<gene>
    <name evidence="16" type="ORF">MEDL_35576</name>
</gene>
<evidence type="ECO:0000256" key="12">
    <source>
        <dbReference type="ARBA" id="ARBA00032044"/>
    </source>
</evidence>
<comment type="caution">
    <text evidence="16">The sequence shown here is derived from an EMBL/GenBank/DDBJ whole genome shotgun (WGS) entry which is preliminary data.</text>
</comment>
<dbReference type="Pfam" id="PF12009">
    <property type="entry name" value="Telomerase_RBD"/>
    <property type="match status" value="1"/>
</dbReference>
<dbReference type="Pfam" id="PF21399">
    <property type="entry name" value="TERT_C"/>
    <property type="match status" value="1"/>
</dbReference>
<dbReference type="InterPro" id="IPR049139">
    <property type="entry name" value="TERT_C"/>
</dbReference>
<keyword evidence="17" id="KW-1185">Reference proteome</keyword>
<reference evidence="16" key="1">
    <citation type="submission" date="2021-03" db="EMBL/GenBank/DDBJ databases">
        <authorList>
            <person name="Bekaert M."/>
        </authorList>
    </citation>
    <scope>NUCLEOTIDE SEQUENCE</scope>
</reference>
<evidence type="ECO:0000256" key="7">
    <source>
        <dbReference type="ARBA" id="ARBA00022723"/>
    </source>
</evidence>
<keyword evidence="5 14" id="KW-0808">Transferase</keyword>
<dbReference type="InterPro" id="IPR021891">
    <property type="entry name" value="Telomerase_RBD"/>
</dbReference>
<keyword evidence="9 14" id="KW-0779">Telomere</keyword>
<evidence type="ECO:0000256" key="13">
    <source>
        <dbReference type="ARBA" id="ARBA00048173"/>
    </source>
</evidence>
<evidence type="ECO:0000256" key="6">
    <source>
        <dbReference type="ARBA" id="ARBA00022695"/>
    </source>
</evidence>
<keyword evidence="4 14" id="KW-0158">Chromosome</keyword>
<dbReference type="EC" id="2.7.7.49" evidence="2 14"/>
<dbReference type="GO" id="GO:0046872">
    <property type="term" value="F:metal ion binding"/>
    <property type="evidence" value="ECO:0007669"/>
    <property type="project" value="UniProtKB-KW"/>
</dbReference>
<dbReference type="GO" id="GO:0007004">
    <property type="term" value="P:telomere maintenance via telomerase"/>
    <property type="evidence" value="ECO:0007669"/>
    <property type="project" value="TreeGrafter"/>
</dbReference>
<evidence type="ECO:0000256" key="1">
    <source>
        <dbReference type="ARBA" id="ARBA00008001"/>
    </source>
</evidence>
<organism evidence="16 17">
    <name type="scientific">Mytilus edulis</name>
    <name type="common">Blue mussel</name>
    <dbReference type="NCBI Taxonomy" id="6550"/>
    <lineage>
        <taxon>Eukaryota</taxon>
        <taxon>Metazoa</taxon>
        <taxon>Spiralia</taxon>
        <taxon>Lophotrochozoa</taxon>
        <taxon>Mollusca</taxon>
        <taxon>Bivalvia</taxon>
        <taxon>Autobranchia</taxon>
        <taxon>Pteriomorphia</taxon>
        <taxon>Mytilida</taxon>
        <taxon>Mytiloidea</taxon>
        <taxon>Mytilidae</taxon>
        <taxon>Mytilinae</taxon>
        <taxon>Mytilus</taxon>
    </lineage>
</organism>
<dbReference type="GO" id="GO:0042162">
    <property type="term" value="F:telomeric DNA binding"/>
    <property type="evidence" value="ECO:0007669"/>
    <property type="project" value="TreeGrafter"/>
</dbReference>
<evidence type="ECO:0000256" key="8">
    <source>
        <dbReference type="ARBA" id="ARBA00022842"/>
    </source>
</evidence>
<keyword evidence="8 14" id="KW-0460">Magnesium</keyword>
<name>A0A8S3SN55_MYTED</name>
<evidence type="ECO:0000256" key="3">
    <source>
        <dbReference type="ARBA" id="ARBA00016182"/>
    </source>
</evidence>
<dbReference type="InterPro" id="IPR003545">
    <property type="entry name" value="Telomerase_RT"/>
</dbReference>
<keyword evidence="11 14" id="KW-0539">Nucleus</keyword>
<evidence type="ECO:0000256" key="4">
    <source>
        <dbReference type="ARBA" id="ARBA00022454"/>
    </source>
</evidence>
<dbReference type="InterPro" id="IPR043502">
    <property type="entry name" value="DNA/RNA_pol_sf"/>
</dbReference>
<evidence type="ECO:0000256" key="2">
    <source>
        <dbReference type="ARBA" id="ARBA00012493"/>
    </source>
</evidence>
<dbReference type="PROSITE" id="PS50878">
    <property type="entry name" value="RT_POL"/>
    <property type="match status" value="1"/>
</dbReference>
<sequence>MLNSVQSGKESVKLATTFFYVTDTTQHVNRLFYYRKRTWQWLHVKALTDLKKRNIIKLITEKIHPHIVGAAKFGQDEVYRTWKSFAVKQRHPLYFVKTDISSCYDEILQQKLFCIVKNIFNNPEIVEDDFIIRRYVKIVNEGGVIKRKFNEEDNSHNIVFVDQVVTQQETREWLLKQLHCHIFHNIIKIGKTYYKQTKGISQGSVISTLLCNMYYGEMERQFPICEGEVMMRIVDDALFVTPSKERAFNYYHKMINGIPDFNFSINKSKVQTNFNVSEFTEGITILENTEWLSWCGILLNMRTLETSLNLSFYFSSFLVDSMTFDTSYKAGVTMKRKLFRSIRLKCHPLYIDSQLNSLNIVIVNIYKILLLSAFKFTQYTKHLAKKENHYFLEGVITELGHYFYSVYNSAVKHKIHGKNGVILSPGHIQWLCIHAYIVKLNQHRSLYKPVVSCLQKCKVQLNKQMKENFLSPEHLKDICGCELPKEFLRIR</sequence>
<evidence type="ECO:0000256" key="5">
    <source>
        <dbReference type="ARBA" id="ARBA00022679"/>
    </source>
</evidence>